<gene>
    <name evidence="2" type="ORF">SAMN04488519_107262</name>
</gene>
<keyword evidence="1" id="KW-0472">Membrane</keyword>
<dbReference type="RefSeq" id="WP_091654721.1">
    <property type="nucleotide sequence ID" value="NZ_FOVW01000007.1"/>
</dbReference>
<feature type="transmembrane region" description="Helical" evidence="1">
    <location>
        <begin position="152"/>
        <end position="176"/>
    </location>
</feature>
<protein>
    <submittedName>
        <fullName evidence="2">Uncharacterized protein</fullName>
    </submittedName>
</protein>
<dbReference type="Proteomes" id="UP000199564">
    <property type="component" value="Unassembled WGS sequence"/>
</dbReference>
<sequence>MGKRLLFLILFLGILLQVSAQEVKVEGYFLQDSAKLGERIGYVLKASYPKEKQLIFPDSVYDFSPFVLLEKKTFISSTKESMTVDSAVYYLSNFELDPSLFLTLPVYELNRYDSVAHFPLEAELKLKLTLDSIPEQLVFQENNVYQPIEKKWNWLLFGGIALIAILGLGVFFWLFADRIKKIWNERNEKRRWKRFQKRWAAATQNLKNENSMNAADELLGLWKGYMESITNLPIKEWTSSEIGEKLEDIRIFSSLRSIEMIIYAGKTSEIQEASDYLLEVAQEKFHEKLSKIKHVRANH</sequence>
<reference evidence="3" key="1">
    <citation type="submission" date="2016-10" db="EMBL/GenBank/DDBJ databases">
        <authorList>
            <person name="Varghese N."/>
            <person name="Submissions S."/>
        </authorList>
    </citation>
    <scope>NUCLEOTIDE SEQUENCE [LARGE SCALE GENOMIC DNA]</scope>
    <source>
        <strain evidence="3">DSM 15282</strain>
    </source>
</reference>
<keyword evidence="1" id="KW-0812">Transmembrane</keyword>
<evidence type="ECO:0000256" key="1">
    <source>
        <dbReference type="SAM" id="Phobius"/>
    </source>
</evidence>
<evidence type="ECO:0000313" key="2">
    <source>
        <dbReference type="EMBL" id="SFO51752.1"/>
    </source>
</evidence>
<keyword evidence="1" id="KW-1133">Transmembrane helix</keyword>
<name>A0A1I5HTX6_9BACT</name>
<proteinExistence type="predicted"/>
<dbReference type="AlphaFoldDB" id="A0A1I5HTX6"/>
<dbReference type="EMBL" id="FOVW01000007">
    <property type="protein sequence ID" value="SFO51752.1"/>
    <property type="molecule type" value="Genomic_DNA"/>
</dbReference>
<evidence type="ECO:0000313" key="3">
    <source>
        <dbReference type="Proteomes" id="UP000199564"/>
    </source>
</evidence>
<organism evidence="2 3">
    <name type="scientific">Algoriphagus ornithinivorans</name>
    <dbReference type="NCBI Taxonomy" id="226506"/>
    <lineage>
        <taxon>Bacteria</taxon>
        <taxon>Pseudomonadati</taxon>
        <taxon>Bacteroidota</taxon>
        <taxon>Cytophagia</taxon>
        <taxon>Cytophagales</taxon>
        <taxon>Cyclobacteriaceae</taxon>
        <taxon>Algoriphagus</taxon>
    </lineage>
</organism>
<keyword evidence="3" id="KW-1185">Reference proteome</keyword>
<dbReference type="STRING" id="226506.SAMN04488519_107262"/>
<accession>A0A1I5HTX6</accession>